<proteinExistence type="predicted"/>
<dbReference type="RefSeq" id="WP_076202867.1">
    <property type="nucleotide sequence ID" value="NZ_MBER01000010.1"/>
</dbReference>
<feature type="compositionally biased region" description="Basic residues" evidence="2">
    <location>
        <begin position="69"/>
        <end position="82"/>
    </location>
</feature>
<feature type="domain" description="Lsr2 dimerization" evidence="3">
    <location>
        <begin position="1"/>
        <end position="61"/>
    </location>
</feature>
<dbReference type="Gene3D" id="3.30.60.230">
    <property type="entry name" value="Lsr2, dimerization domain"/>
    <property type="match status" value="1"/>
</dbReference>
<dbReference type="Gene3D" id="4.10.320.10">
    <property type="entry name" value="E3-binding domain"/>
    <property type="match status" value="1"/>
</dbReference>
<evidence type="ECO:0000259" key="4">
    <source>
        <dbReference type="Pfam" id="PF23359"/>
    </source>
</evidence>
<organism evidence="5 6">
    <name type="scientific">Mycolicibacterium fortuitum</name>
    <name type="common">Mycobacterium fortuitum</name>
    <dbReference type="NCBI Taxonomy" id="1766"/>
    <lineage>
        <taxon>Bacteria</taxon>
        <taxon>Bacillati</taxon>
        <taxon>Actinomycetota</taxon>
        <taxon>Actinomycetes</taxon>
        <taxon>Mycobacteriales</taxon>
        <taxon>Mycobacteriaceae</taxon>
        <taxon>Mycolicibacterium</taxon>
    </lineage>
</organism>
<name>A0ABD6QTA9_MYCFO</name>
<protein>
    <recommendedName>
        <fullName evidence="7">Lsr2 family protein</fullName>
    </recommendedName>
</protein>
<dbReference type="InterPro" id="IPR024412">
    <property type="entry name" value="Lsr2_dim_dom"/>
</dbReference>
<feature type="region of interest" description="Disordered" evidence="2">
    <location>
        <begin position="58"/>
        <end position="125"/>
    </location>
</feature>
<gene>
    <name evidence="5" type="ORF">A5742_17900</name>
</gene>
<dbReference type="InterPro" id="IPR036625">
    <property type="entry name" value="E3-bd_dom_sf"/>
</dbReference>
<dbReference type="Pfam" id="PF23359">
    <property type="entry name" value="Lsr2_DNA-bd"/>
    <property type="match status" value="1"/>
</dbReference>
<dbReference type="GO" id="GO:0003677">
    <property type="term" value="F:DNA binding"/>
    <property type="evidence" value="ECO:0007669"/>
    <property type="project" value="UniProtKB-KW"/>
</dbReference>
<keyword evidence="1" id="KW-0238">DNA-binding</keyword>
<feature type="domain" description="Lsr2 DNA-binding" evidence="4">
    <location>
        <begin position="116"/>
        <end position="151"/>
    </location>
</feature>
<dbReference type="InterPro" id="IPR055370">
    <property type="entry name" value="Lsr2_DNA-bd"/>
</dbReference>
<feature type="compositionally biased region" description="Basic residues" evidence="2">
    <location>
        <begin position="93"/>
        <end position="104"/>
    </location>
</feature>
<evidence type="ECO:0000259" key="3">
    <source>
        <dbReference type="Pfam" id="PF11774"/>
    </source>
</evidence>
<dbReference type="EMBL" id="MBER01000010">
    <property type="protein sequence ID" value="OMC52001.1"/>
    <property type="molecule type" value="Genomic_DNA"/>
</dbReference>
<evidence type="ECO:0000256" key="1">
    <source>
        <dbReference type="ARBA" id="ARBA00023125"/>
    </source>
</evidence>
<dbReference type="Pfam" id="PF11774">
    <property type="entry name" value="Lsr2"/>
    <property type="match status" value="1"/>
</dbReference>
<evidence type="ECO:0000313" key="5">
    <source>
        <dbReference type="EMBL" id="OMC52001.1"/>
    </source>
</evidence>
<evidence type="ECO:0000313" key="6">
    <source>
        <dbReference type="Proteomes" id="UP000187001"/>
    </source>
</evidence>
<dbReference type="AlphaFoldDB" id="A0ABD6QTA9"/>
<sequence length="152" mass="16451">MGKIVTVEYIDDLDEVEVDAEVVDIVDFSYRGQEYSLVLTADNGAQFDKDMARYITAAKKSQARDARAARKKSQPSTRKTKPKAAPSRTTKAVPKKPAARKAPTRKAAGAKAEAADPQQAQAIRQWARANGHTVSARGRIAAAVIDAYHAAQ</sequence>
<evidence type="ECO:0008006" key="7">
    <source>
        <dbReference type="Google" id="ProtNLM"/>
    </source>
</evidence>
<comment type="caution">
    <text evidence="5">The sequence shown here is derived from an EMBL/GenBank/DDBJ whole genome shotgun (WGS) entry which is preliminary data.</text>
</comment>
<dbReference type="Proteomes" id="UP000187001">
    <property type="component" value="Unassembled WGS sequence"/>
</dbReference>
<reference evidence="5 6" key="1">
    <citation type="submission" date="2016-07" db="EMBL/GenBank/DDBJ databases">
        <authorList>
            <person name="Sutton G."/>
            <person name="Brinkac L."/>
            <person name="Sanka R."/>
            <person name="Adams M."/>
            <person name="Lau E."/>
            <person name="Kumar A."/>
            <person name="Macaden R."/>
        </authorList>
    </citation>
    <scope>NUCLEOTIDE SEQUENCE [LARGE SCALE GENOMIC DNA]</scope>
    <source>
        <strain evidence="5 6">GA-0871</strain>
    </source>
</reference>
<accession>A0ABD6QTA9</accession>
<dbReference type="InterPro" id="IPR042261">
    <property type="entry name" value="Lsr2-like_dimerization"/>
</dbReference>
<feature type="compositionally biased region" description="Low complexity" evidence="2">
    <location>
        <begin position="105"/>
        <end position="125"/>
    </location>
</feature>
<evidence type="ECO:0000256" key="2">
    <source>
        <dbReference type="SAM" id="MobiDB-lite"/>
    </source>
</evidence>